<dbReference type="GO" id="GO:0034899">
    <property type="term" value="F:trimethylamine monooxygenase activity"/>
    <property type="evidence" value="ECO:0007669"/>
    <property type="project" value="UniProtKB-EC"/>
</dbReference>
<dbReference type="Gene3D" id="3.50.50.60">
    <property type="entry name" value="FAD/NAD(P)-binding domain"/>
    <property type="match status" value="1"/>
</dbReference>
<evidence type="ECO:0000256" key="26">
    <source>
        <dbReference type="ARBA" id="ARBA00048041"/>
    </source>
</evidence>
<evidence type="ECO:0000256" key="18">
    <source>
        <dbReference type="ARBA" id="ARBA00045722"/>
    </source>
</evidence>
<evidence type="ECO:0000256" key="28">
    <source>
        <dbReference type="ARBA" id="ARBA00048459"/>
    </source>
</evidence>
<protein>
    <recommendedName>
        <fullName evidence="34">Flavin-containing monooxygenase</fullName>
        <ecNumber evidence="34">1.-.-.-</ecNumber>
    </recommendedName>
</protein>
<evidence type="ECO:0000256" key="30">
    <source>
        <dbReference type="ARBA" id="ARBA00048990"/>
    </source>
</evidence>
<dbReference type="GO" id="GO:0016174">
    <property type="term" value="F:NAD(P)H oxidase H2O2-forming activity"/>
    <property type="evidence" value="ECO:0007669"/>
    <property type="project" value="UniProtKB-EC"/>
</dbReference>
<evidence type="ECO:0000256" key="7">
    <source>
        <dbReference type="ARBA" id="ARBA00022630"/>
    </source>
</evidence>
<evidence type="ECO:0000256" key="25">
    <source>
        <dbReference type="ARBA" id="ARBA00047977"/>
    </source>
</evidence>
<comment type="catalytic activity">
    <reaction evidence="28">
        <text>octan-3-one + NADPH + O2 + H(+) = ethyl hexanoate + NADP(+) + H2O</text>
        <dbReference type="Rhea" id="RHEA:54856"/>
        <dbReference type="ChEBI" id="CHEBI:15377"/>
        <dbReference type="ChEBI" id="CHEBI:15378"/>
        <dbReference type="ChEBI" id="CHEBI:15379"/>
        <dbReference type="ChEBI" id="CHEBI:57783"/>
        <dbReference type="ChEBI" id="CHEBI:58349"/>
        <dbReference type="ChEBI" id="CHEBI:80946"/>
        <dbReference type="ChEBI" id="CHEBI:86055"/>
    </reaction>
    <physiologicalReaction direction="left-to-right" evidence="28">
        <dbReference type="Rhea" id="RHEA:54857"/>
    </physiologicalReaction>
</comment>
<evidence type="ECO:0000256" key="33">
    <source>
        <dbReference type="PIRNR" id="PIRNR000332"/>
    </source>
</evidence>
<dbReference type="AlphaFoldDB" id="A0A914XVE9"/>
<proteinExistence type="inferred from homology"/>
<dbReference type="InterPro" id="IPR036188">
    <property type="entry name" value="FAD/NAD-bd_sf"/>
</dbReference>
<evidence type="ECO:0000256" key="12">
    <source>
        <dbReference type="ARBA" id="ARBA00022857"/>
    </source>
</evidence>
<comment type="catalytic activity">
    <reaction evidence="31">
        <text>N,N-dimethylaniline + NADPH + O2 + H(+) = N,N-dimethylaniline N-oxide + NADP(+) + H2O</text>
        <dbReference type="Rhea" id="RHEA:24468"/>
        <dbReference type="ChEBI" id="CHEBI:15377"/>
        <dbReference type="ChEBI" id="CHEBI:15378"/>
        <dbReference type="ChEBI" id="CHEBI:15379"/>
        <dbReference type="ChEBI" id="CHEBI:16269"/>
        <dbReference type="ChEBI" id="CHEBI:17735"/>
        <dbReference type="ChEBI" id="CHEBI:57783"/>
        <dbReference type="ChEBI" id="CHEBI:58349"/>
        <dbReference type="EC" id="1.14.13.8"/>
    </reaction>
    <physiologicalReaction direction="left-to-right" evidence="31">
        <dbReference type="Rhea" id="RHEA:24469"/>
    </physiologicalReaction>
</comment>
<evidence type="ECO:0000256" key="19">
    <source>
        <dbReference type="ARBA" id="ARBA00045957"/>
    </source>
</evidence>
<dbReference type="GO" id="GO:0005789">
    <property type="term" value="C:endoplasmic reticulum membrane"/>
    <property type="evidence" value="ECO:0007669"/>
    <property type="project" value="UniProtKB-SubCell"/>
</dbReference>
<evidence type="ECO:0000256" key="20">
    <source>
        <dbReference type="ARBA" id="ARBA00047338"/>
    </source>
</evidence>
<keyword evidence="6" id="KW-0597">Phosphoprotein</keyword>
<evidence type="ECO:0000256" key="10">
    <source>
        <dbReference type="ARBA" id="ARBA00022827"/>
    </source>
</evidence>
<comment type="catalytic activity">
    <reaction evidence="32">
        <text>octan-3-one + NADPH + O2 + H(+) = pentyl propanoate + NADP(+) + H2O</text>
        <dbReference type="Rhea" id="RHEA:54840"/>
        <dbReference type="ChEBI" id="CHEBI:15377"/>
        <dbReference type="ChEBI" id="CHEBI:15378"/>
        <dbReference type="ChEBI" id="CHEBI:15379"/>
        <dbReference type="ChEBI" id="CHEBI:57783"/>
        <dbReference type="ChEBI" id="CHEBI:58349"/>
        <dbReference type="ChEBI" id="CHEBI:80946"/>
        <dbReference type="ChEBI" id="CHEBI:87373"/>
    </reaction>
    <physiologicalReaction direction="left-to-right" evidence="32">
        <dbReference type="Rhea" id="RHEA:54841"/>
    </physiologicalReaction>
</comment>
<dbReference type="SUPFAM" id="SSF51905">
    <property type="entry name" value="FAD/NAD(P)-binding domain"/>
    <property type="match status" value="2"/>
</dbReference>
<dbReference type="Pfam" id="PF00743">
    <property type="entry name" value="FMO-like"/>
    <property type="match status" value="1"/>
</dbReference>
<evidence type="ECO:0000256" key="6">
    <source>
        <dbReference type="ARBA" id="ARBA00022553"/>
    </source>
</evidence>
<evidence type="ECO:0000256" key="21">
    <source>
        <dbReference type="ARBA" id="ARBA00047426"/>
    </source>
</evidence>
<dbReference type="GO" id="GO:0050661">
    <property type="term" value="F:NADP binding"/>
    <property type="evidence" value="ECO:0007669"/>
    <property type="project" value="InterPro"/>
</dbReference>
<evidence type="ECO:0000256" key="2">
    <source>
        <dbReference type="ARBA" id="ARBA00004389"/>
    </source>
</evidence>
<keyword evidence="9 33" id="KW-0256">Endoplasmic reticulum</keyword>
<reference evidence="36" key="1">
    <citation type="submission" date="2022-11" db="UniProtKB">
        <authorList>
            <consortium name="WormBaseParasite"/>
        </authorList>
    </citation>
    <scope>IDENTIFICATION</scope>
</reference>
<dbReference type="PRINTS" id="PR01125">
    <property type="entry name" value="FMOXYGENASE5"/>
</dbReference>
<evidence type="ECO:0000313" key="36">
    <source>
        <dbReference type="WBParaSite" id="PSAMB.scaffold988size37605.g10156.t1"/>
    </source>
</evidence>
<dbReference type="WBParaSite" id="PSAMB.scaffold988size37605.g10156.t1">
    <property type="protein sequence ID" value="PSAMB.scaffold988size37605.g10156.t1"/>
    <property type="gene ID" value="PSAMB.scaffold988size37605.g10156"/>
</dbReference>
<sequence>MRVAIIGAGASGLPAIKTCLEYGFEPICFEKSNDIGGLWRFKPGFCDDEGSVMKSTVINSSKEMTAYSDFPPPASFSNYMHNTQMLNYFRMYAAHFKLLQHIRFGHEVRSVRRAPNFEKTGQWVITFDNGSVTSEETFDAVMLASGHHSTPYSPKPWPGQDNFKGRVIHSHSYKDHRGYEDKHVVVVGIGNSGGDIAVELSRIARQVQLVTRSGAWIINRIFDHGQPIDLVIANRFAYFLQETLPQRLVDYAVEKKLNSRFDHARYGLKPAFSVSQAHPTINDDLANRLASGTVVIRPNISRFTHDGVMFADGEKVNDVDVVILATGYSFSFSYLEEGELIRVEDNEVTLYQNMYPPQLAKYNTLAVLGLIQPIGSIMPISEMQARVFCDVLAGRSRLPDEFNMRAHIVKSRIKSAKRYVARRRHTIQVDYVLYMDELADLIGAKPKIARYLLSSPSFAVKLLFGPDVAYQYRLNGPHPWNEAKRAIMNVEKRVFEPTRTRRTPETLAGKPPFKPYFLNLIV</sequence>
<evidence type="ECO:0000256" key="4">
    <source>
        <dbReference type="ARBA" id="ARBA00009183"/>
    </source>
</evidence>
<keyword evidence="10 33" id="KW-0274">FAD</keyword>
<evidence type="ECO:0000256" key="13">
    <source>
        <dbReference type="ARBA" id="ARBA00022989"/>
    </source>
</evidence>
<evidence type="ECO:0000256" key="16">
    <source>
        <dbReference type="ARBA" id="ARBA00023098"/>
    </source>
</evidence>
<keyword evidence="35" id="KW-1185">Reference proteome</keyword>
<dbReference type="InterPro" id="IPR020946">
    <property type="entry name" value="Flavin_mOase-like"/>
</dbReference>
<keyword evidence="8" id="KW-0812">Transmembrane</keyword>
<evidence type="ECO:0000256" key="15">
    <source>
        <dbReference type="ARBA" id="ARBA00023033"/>
    </source>
</evidence>
<comment type="catalytic activity">
    <reaction evidence="23">
        <text>sulcatone + NADPH + O2 + H(+) = 4-methylpent-3-en-1-yl acetate + NADP(+) + H2O</text>
        <dbReference type="Rhea" id="RHEA:54864"/>
        <dbReference type="ChEBI" id="CHEBI:15377"/>
        <dbReference type="ChEBI" id="CHEBI:15378"/>
        <dbReference type="ChEBI" id="CHEBI:15379"/>
        <dbReference type="ChEBI" id="CHEBI:16310"/>
        <dbReference type="ChEBI" id="CHEBI:57783"/>
        <dbReference type="ChEBI" id="CHEBI:58349"/>
        <dbReference type="ChEBI" id="CHEBI:138373"/>
    </reaction>
    <physiologicalReaction direction="left-to-right" evidence="23">
        <dbReference type="Rhea" id="RHEA:54865"/>
    </physiologicalReaction>
</comment>
<dbReference type="InterPro" id="IPR002257">
    <property type="entry name" value="Flavin_mOase_5"/>
</dbReference>
<dbReference type="GO" id="GO:0006629">
    <property type="term" value="P:lipid metabolic process"/>
    <property type="evidence" value="ECO:0007669"/>
    <property type="project" value="UniProtKB-KW"/>
</dbReference>
<keyword evidence="16" id="KW-0443">Lipid metabolism</keyword>
<evidence type="ECO:0000256" key="8">
    <source>
        <dbReference type="ARBA" id="ARBA00022692"/>
    </source>
</evidence>
<keyword evidence="15 33" id="KW-0503">Monooxygenase</keyword>
<evidence type="ECO:0000256" key="14">
    <source>
        <dbReference type="ARBA" id="ARBA00023002"/>
    </source>
</evidence>
<name>A0A914XVE9_9BILA</name>
<keyword evidence="7 33" id="KW-0285">Flavoprotein</keyword>
<comment type="function">
    <text evidence="19">Broad spectrum monooxygenase that catalyzes the oxygenation of a wide variety of nitrogen- and sulfur-containing compounds including xenobiotics. Catalyzes the S-oxygenation of hypotaurine to produce taurine, an organic osmolyte involved in cell volume regulation as well as a variety of cytoprotective and developmental processes. In vitro, catalyzes the N-oxygenation of trimethylamine (TMA) to produce trimethylamine N-oxide (TMAO) and could therefore participate to the detoxification of this compound that is generated by the action of gut microbiota from dietary precursors such as choline, choline containing compounds, betaine or L-carnitine.</text>
</comment>
<dbReference type="InterPro" id="IPR050346">
    <property type="entry name" value="FMO-like"/>
</dbReference>
<dbReference type="PANTHER" id="PTHR23023">
    <property type="entry name" value="DIMETHYLANILINE MONOOXYGENASE"/>
    <property type="match status" value="1"/>
</dbReference>
<comment type="similarity">
    <text evidence="4 33 34">Belongs to the FMO family.</text>
</comment>
<comment type="subcellular location">
    <subcellularLocation>
        <location evidence="2">Endoplasmic reticulum membrane</location>
        <topology evidence="2">Single-pass membrane protein</topology>
    </subcellularLocation>
    <subcellularLocation>
        <location evidence="3">Microsome membrane</location>
    </subcellularLocation>
</comment>
<comment type="cofactor">
    <cofactor evidence="1 33 34">
        <name>FAD</name>
        <dbReference type="ChEBI" id="CHEBI:57692"/>
    </cofactor>
</comment>
<keyword evidence="11" id="KW-0492">Microsome</keyword>
<evidence type="ECO:0000256" key="17">
    <source>
        <dbReference type="ARBA" id="ARBA00023136"/>
    </source>
</evidence>
<keyword evidence="5" id="KW-0488">Methylation</keyword>
<evidence type="ECO:0000256" key="3">
    <source>
        <dbReference type="ARBA" id="ARBA00004524"/>
    </source>
</evidence>
<evidence type="ECO:0000256" key="11">
    <source>
        <dbReference type="ARBA" id="ARBA00022848"/>
    </source>
</evidence>
<evidence type="ECO:0000256" key="23">
    <source>
        <dbReference type="ARBA" id="ARBA00047855"/>
    </source>
</evidence>
<dbReference type="InterPro" id="IPR000960">
    <property type="entry name" value="Flavin_mOase"/>
</dbReference>
<dbReference type="GO" id="GO:0050660">
    <property type="term" value="F:flavin adenine dinucleotide binding"/>
    <property type="evidence" value="ECO:0007669"/>
    <property type="project" value="InterPro"/>
</dbReference>
<dbReference type="PIRSF" id="PIRSF000332">
    <property type="entry name" value="FMO"/>
    <property type="match status" value="1"/>
</dbReference>
<evidence type="ECO:0000256" key="9">
    <source>
        <dbReference type="ARBA" id="ARBA00022824"/>
    </source>
</evidence>
<keyword evidence="17 33" id="KW-0472">Membrane</keyword>
<organism evidence="35 36">
    <name type="scientific">Plectus sambesii</name>
    <dbReference type="NCBI Taxonomy" id="2011161"/>
    <lineage>
        <taxon>Eukaryota</taxon>
        <taxon>Metazoa</taxon>
        <taxon>Ecdysozoa</taxon>
        <taxon>Nematoda</taxon>
        <taxon>Chromadorea</taxon>
        <taxon>Plectida</taxon>
        <taxon>Plectina</taxon>
        <taxon>Plectoidea</taxon>
        <taxon>Plectidae</taxon>
        <taxon>Plectus</taxon>
    </lineage>
</organism>
<dbReference type="FunFam" id="3.50.50.60:FF:000159">
    <property type="entry name" value="Dimethylaniline monooxygenase [N-oxide-forming]"/>
    <property type="match status" value="1"/>
</dbReference>
<accession>A0A914XVE9</accession>
<evidence type="ECO:0000256" key="31">
    <source>
        <dbReference type="ARBA" id="ARBA00049443"/>
    </source>
</evidence>
<comment type="catalytic activity">
    <reaction evidence="20">
        <text>hypotaurine + NADH + O2 + H(+) = taurine + NAD(+) + H2O</text>
        <dbReference type="Rhea" id="RHEA:74111"/>
        <dbReference type="ChEBI" id="CHEBI:15377"/>
        <dbReference type="ChEBI" id="CHEBI:15378"/>
        <dbReference type="ChEBI" id="CHEBI:15379"/>
        <dbReference type="ChEBI" id="CHEBI:57540"/>
        <dbReference type="ChEBI" id="CHEBI:57853"/>
        <dbReference type="ChEBI" id="CHEBI:57945"/>
        <dbReference type="ChEBI" id="CHEBI:507393"/>
        <dbReference type="EC" id="1.14.13.8"/>
    </reaction>
    <physiologicalReaction direction="left-to-right" evidence="20">
        <dbReference type="Rhea" id="RHEA:74112"/>
    </physiologicalReaction>
</comment>
<comment type="catalytic activity">
    <reaction evidence="21">
        <text>hexan-3-one + NADPH + O2 + H(+) = propyl propanoate + NADP(+) + H2O</text>
        <dbReference type="Rhea" id="RHEA:54848"/>
        <dbReference type="ChEBI" id="CHEBI:15377"/>
        <dbReference type="ChEBI" id="CHEBI:15378"/>
        <dbReference type="ChEBI" id="CHEBI:15379"/>
        <dbReference type="ChEBI" id="CHEBI:57783"/>
        <dbReference type="ChEBI" id="CHEBI:58349"/>
        <dbReference type="ChEBI" id="CHEBI:89828"/>
        <dbReference type="ChEBI" id="CHEBI:89891"/>
    </reaction>
    <physiologicalReaction direction="left-to-right" evidence="21">
        <dbReference type="Rhea" id="RHEA:54849"/>
    </physiologicalReaction>
</comment>
<evidence type="ECO:0000256" key="32">
    <source>
        <dbReference type="ARBA" id="ARBA00049475"/>
    </source>
</evidence>
<dbReference type="Proteomes" id="UP000887566">
    <property type="component" value="Unplaced"/>
</dbReference>
<evidence type="ECO:0000256" key="22">
    <source>
        <dbReference type="ARBA" id="ARBA00047574"/>
    </source>
</evidence>
<evidence type="ECO:0000256" key="27">
    <source>
        <dbReference type="ARBA" id="ARBA00048088"/>
    </source>
</evidence>
<dbReference type="EC" id="1.-.-.-" evidence="34"/>
<comment type="catalytic activity">
    <reaction evidence="24">
        <text>NADPH + O2 + H(+) = H2O2 + NADP(+)</text>
        <dbReference type="Rhea" id="RHEA:11260"/>
        <dbReference type="ChEBI" id="CHEBI:15378"/>
        <dbReference type="ChEBI" id="CHEBI:15379"/>
        <dbReference type="ChEBI" id="CHEBI:16240"/>
        <dbReference type="ChEBI" id="CHEBI:57783"/>
        <dbReference type="ChEBI" id="CHEBI:58349"/>
        <dbReference type="EC" id="1.6.3.1"/>
    </reaction>
    <physiologicalReaction direction="left-to-right" evidence="24">
        <dbReference type="Rhea" id="RHEA:11261"/>
    </physiologicalReaction>
</comment>
<evidence type="ECO:0000256" key="24">
    <source>
        <dbReference type="ARBA" id="ARBA00047864"/>
    </source>
</evidence>
<comment type="catalytic activity">
    <reaction evidence="29">
        <text>(2E)-geranial + NADPH + O2 + H(+) = (1E)-2,6-dimethylhepta-1,5-dien-1-yl formate + NADP(+) + H2O</text>
        <dbReference type="Rhea" id="RHEA:54860"/>
        <dbReference type="ChEBI" id="CHEBI:15377"/>
        <dbReference type="ChEBI" id="CHEBI:15378"/>
        <dbReference type="ChEBI" id="CHEBI:15379"/>
        <dbReference type="ChEBI" id="CHEBI:16980"/>
        <dbReference type="ChEBI" id="CHEBI:57783"/>
        <dbReference type="ChEBI" id="CHEBI:58349"/>
        <dbReference type="ChEBI" id="CHEBI:138375"/>
    </reaction>
    <physiologicalReaction direction="left-to-right" evidence="29">
        <dbReference type="Rhea" id="RHEA:54861"/>
    </physiologicalReaction>
</comment>
<comment type="function">
    <text evidence="18">Acts as a Baeyer-Villiger monooxygenase on a broad range of substrates. Catalyzes the insertion of an oxygen atom into a carbon-carbon bond adjacent to a carbonyl, which converts ketones to esters. Active on diverse carbonyl compounds, whereas soft nucleophiles are mostly non- or poorly reactive. In contrast with other forms of FMO it is non- or poorly active on 'classical' substrates such as drugs, pesticides, and dietary components containing soft nucleophilic heteroatoms. Able to oxidize drug molecules bearing a carbonyl group on an aliphatic chain, such as nabumetone and pentoxifylline. Also, in the absence of substrates, shows slow but yet significant NADPH oxidase activity. Acts as a positive modulator of cholesterol biosynthesis as well as glucose homeostasis, promoting metabolic aging via pleiotropic effects.</text>
</comment>
<keyword evidence="13" id="KW-1133">Transmembrane helix</keyword>
<comment type="catalytic activity">
    <reaction evidence="25">
        <text>hexan-3-one + NADPH + O2 + H(+) = ethyl butanoate + NADP(+) + H2O</text>
        <dbReference type="Rhea" id="RHEA:54844"/>
        <dbReference type="ChEBI" id="CHEBI:15377"/>
        <dbReference type="ChEBI" id="CHEBI:15378"/>
        <dbReference type="ChEBI" id="CHEBI:15379"/>
        <dbReference type="ChEBI" id="CHEBI:57783"/>
        <dbReference type="ChEBI" id="CHEBI:58349"/>
        <dbReference type="ChEBI" id="CHEBI:88764"/>
        <dbReference type="ChEBI" id="CHEBI:89891"/>
    </reaction>
    <physiologicalReaction direction="left-to-right" evidence="25">
        <dbReference type="Rhea" id="RHEA:54845"/>
    </physiologicalReaction>
</comment>
<comment type="catalytic activity">
    <reaction evidence="22">
        <text>heptan-2-one + NADPH + O2 + H(+) = pentyl acetate + NADP(+) + H2O</text>
        <dbReference type="Rhea" id="RHEA:54836"/>
        <dbReference type="ChEBI" id="CHEBI:5672"/>
        <dbReference type="ChEBI" id="CHEBI:15377"/>
        <dbReference type="ChEBI" id="CHEBI:15378"/>
        <dbReference type="ChEBI" id="CHEBI:15379"/>
        <dbReference type="ChEBI" id="CHEBI:57783"/>
        <dbReference type="ChEBI" id="CHEBI:58349"/>
        <dbReference type="ChEBI" id="CHEBI:87362"/>
    </reaction>
    <physiologicalReaction direction="left-to-right" evidence="22">
        <dbReference type="Rhea" id="RHEA:54837"/>
    </physiologicalReaction>
</comment>
<evidence type="ECO:0000256" key="29">
    <source>
        <dbReference type="ARBA" id="ARBA00048989"/>
    </source>
</evidence>
<evidence type="ECO:0000256" key="34">
    <source>
        <dbReference type="RuleBase" id="RU361177"/>
    </source>
</evidence>
<evidence type="ECO:0000313" key="35">
    <source>
        <dbReference type="Proteomes" id="UP000887566"/>
    </source>
</evidence>
<evidence type="ECO:0000256" key="5">
    <source>
        <dbReference type="ARBA" id="ARBA00022481"/>
    </source>
</evidence>
<evidence type="ECO:0000256" key="1">
    <source>
        <dbReference type="ARBA" id="ARBA00001974"/>
    </source>
</evidence>
<keyword evidence="14 33" id="KW-0560">Oxidoreductase</keyword>
<comment type="catalytic activity">
    <reaction evidence="26">
        <text>hypotaurine + NADPH + O2 + H(+) = taurine + NADP(+) + H2O</text>
        <dbReference type="Rhea" id="RHEA:69819"/>
        <dbReference type="ChEBI" id="CHEBI:15377"/>
        <dbReference type="ChEBI" id="CHEBI:15378"/>
        <dbReference type="ChEBI" id="CHEBI:15379"/>
        <dbReference type="ChEBI" id="CHEBI:57783"/>
        <dbReference type="ChEBI" id="CHEBI:57853"/>
        <dbReference type="ChEBI" id="CHEBI:58349"/>
        <dbReference type="ChEBI" id="CHEBI:507393"/>
        <dbReference type="EC" id="1.14.13.8"/>
    </reaction>
    <physiologicalReaction direction="left-to-right" evidence="26">
        <dbReference type="Rhea" id="RHEA:69820"/>
    </physiologicalReaction>
</comment>
<dbReference type="GO" id="GO:0004499">
    <property type="term" value="F:N,N-dimethylaniline monooxygenase activity"/>
    <property type="evidence" value="ECO:0007669"/>
    <property type="project" value="UniProtKB-UniRule"/>
</dbReference>
<keyword evidence="12 33" id="KW-0521">NADP</keyword>
<comment type="catalytic activity">
    <reaction evidence="27">
        <text>trimethylamine + NADPH + O2 = trimethylamine N-oxide + NADP(+) + H2O</text>
        <dbReference type="Rhea" id="RHEA:31979"/>
        <dbReference type="ChEBI" id="CHEBI:15377"/>
        <dbReference type="ChEBI" id="CHEBI:15379"/>
        <dbReference type="ChEBI" id="CHEBI:15724"/>
        <dbReference type="ChEBI" id="CHEBI:57783"/>
        <dbReference type="ChEBI" id="CHEBI:58349"/>
        <dbReference type="ChEBI" id="CHEBI:58389"/>
        <dbReference type="EC" id="1.14.13.148"/>
    </reaction>
    <physiologicalReaction direction="left-to-right" evidence="27">
        <dbReference type="Rhea" id="RHEA:31980"/>
    </physiologicalReaction>
</comment>
<comment type="catalytic activity">
    <reaction evidence="30">
        <text>heptan-4-one + NADPH + O2 + H(+) = propyl butanoate + NADP(+) + H2O</text>
        <dbReference type="Rhea" id="RHEA:54852"/>
        <dbReference type="ChEBI" id="CHEBI:15377"/>
        <dbReference type="ChEBI" id="CHEBI:15378"/>
        <dbReference type="ChEBI" id="CHEBI:15379"/>
        <dbReference type="ChEBI" id="CHEBI:57783"/>
        <dbReference type="ChEBI" id="CHEBI:58349"/>
        <dbReference type="ChEBI" id="CHEBI:89484"/>
        <dbReference type="ChEBI" id="CHEBI:89719"/>
    </reaction>
    <physiologicalReaction direction="left-to-right" evidence="30">
        <dbReference type="Rhea" id="RHEA:54853"/>
    </physiologicalReaction>
</comment>
<dbReference type="PRINTS" id="PR00370">
    <property type="entry name" value="FMOXYGENASE"/>
</dbReference>